<dbReference type="InterPro" id="IPR007372">
    <property type="entry name" value="Lipid/polyisoprenoid-bd_YceI"/>
</dbReference>
<organism evidence="3 4">
    <name type="scientific">Salinimicrobium flavum</name>
    <dbReference type="NCBI Taxonomy" id="1737065"/>
    <lineage>
        <taxon>Bacteria</taxon>
        <taxon>Pseudomonadati</taxon>
        <taxon>Bacteroidota</taxon>
        <taxon>Flavobacteriia</taxon>
        <taxon>Flavobacteriales</taxon>
        <taxon>Flavobacteriaceae</taxon>
        <taxon>Salinimicrobium</taxon>
    </lineage>
</organism>
<feature type="domain" description="Lipid/polyisoprenoid-binding YceI-like" evidence="2">
    <location>
        <begin position="75"/>
        <end position="186"/>
    </location>
</feature>
<evidence type="ECO:0000259" key="2">
    <source>
        <dbReference type="Pfam" id="PF04264"/>
    </source>
</evidence>
<keyword evidence="4" id="KW-1185">Reference proteome</keyword>
<feature type="chain" id="PRO_5047384158" evidence="1">
    <location>
        <begin position="20"/>
        <end position="210"/>
    </location>
</feature>
<reference evidence="4" key="1">
    <citation type="journal article" date="2019" name="Int. J. Syst. Evol. Microbiol.">
        <title>The Global Catalogue of Microorganisms (GCM) 10K type strain sequencing project: providing services to taxonomists for standard genome sequencing and annotation.</title>
        <authorList>
            <consortium name="The Broad Institute Genomics Platform"/>
            <consortium name="The Broad Institute Genome Sequencing Center for Infectious Disease"/>
            <person name="Wu L."/>
            <person name="Ma J."/>
        </authorList>
    </citation>
    <scope>NUCLEOTIDE SEQUENCE [LARGE SCALE GENOMIC DNA]</scope>
    <source>
        <strain evidence="4">KCTC 42585</strain>
    </source>
</reference>
<dbReference type="Pfam" id="PF04264">
    <property type="entry name" value="YceI"/>
    <property type="match status" value="1"/>
</dbReference>
<dbReference type="RefSeq" id="WP_380750279.1">
    <property type="nucleotide sequence ID" value="NZ_JBHULT010000006.1"/>
</dbReference>
<dbReference type="Gene3D" id="2.40.128.110">
    <property type="entry name" value="Lipid/polyisoprenoid-binding, YceI-like"/>
    <property type="match status" value="1"/>
</dbReference>
<dbReference type="EMBL" id="JBHULT010000006">
    <property type="protein sequence ID" value="MFD2517671.1"/>
    <property type="molecule type" value="Genomic_DNA"/>
</dbReference>
<evidence type="ECO:0000313" key="3">
    <source>
        <dbReference type="EMBL" id="MFD2517671.1"/>
    </source>
</evidence>
<name>A0ABW5IX45_9FLAO</name>
<accession>A0ABW5IX45</accession>
<evidence type="ECO:0000256" key="1">
    <source>
        <dbReference type="SAM" id="SignalP"/>
    </source>
</evidence>
<keyword evidence="1" id="KW-0732">Signal</keyword>
<evidence type="ECO:0000313" key="4">
    <source>
        <dbReference type="Proteomes" id="UP001597468"/>
    </source>
</evidence>
<feature type="signal peptide" evidence="1">
    <location>
        <begin position="1"/>
        <end position="19"/>
    </location>
</feature>
<proteinExistence type="predicted"/>
<dbReference type="InterPro" id="IPR036761">
    <property type="entry name" value="TTHA0802/YceI-like_sf"/>
</dbReference>
<dbReference type="SUPFAM" id="SSF101874">
    <property type="entry name" value="YceI-like"/>
    <property type="match status" value="1"/>
</dbReference>
<protein>
    <submittedName>
        <fullName evidence="3">YceI family protein</fullName>
    </submittedName>
</protein>
<sequence length="210" mass="24348">MKKIMFCFFLLLSAALGFAQEVKISKIEVLPGSSISIFGDAKIMTFTCLFDIEELEVEEMISFETEDSQYRFKDANLILRNRGFDCKKKGRNRDLHRMLKTRKYPKISLTLKKAVLKTDSLASITVEIAIAGEKNTYTVPVELLGEEISHFRGRFRLNVRDFDLKPIKKMLGLIQVQDVIEIRFNLIIKYRKETTALENRNMKGNFSFFP</sequence>
<comment type="caution">
    <text evidence="3">The sequence shown here is derived from an EMBL/GenBank/DDBJ whole genome shotgun (WGS) entry which is preliminary data.</text>
</comment>
<gene>
    <name evidence="3" type="ORF">ACFSTG_07185</name>
</gene>
<dbReference type="Proteomes" id="UP001597468">
    <property type="component" value="Unassembled WGS sequence"/>
</dbReference>